<comment type="similarity">
    <text evidence="1 2">Belongs to the phD/YefM antitoxin family.</text>
</comment>
<reference evidence="5" key="1">
    <citation type="submission" date="2015-04" db="EMBL/GenBank/DDBJ databases">
        <title>Genome sequence of Mycobacterium arupense GUC1.</title>
        <authorList>
            <person name="Greninger A.L."/>
            <person name="Cunningham G."/>
            <person name="Chiu C.Y."/>
            <person name="Miller S."/>
        </authorList>
    </citation>
    <scope>NUCLEOTIDE SEQUENCE [LARGE SCALE GENOMIC DNA]</scope>
    <source>
        <strain evidence="5">GUC1</strain>
    </source>
</reference>
<comment type="caution">
    <text evidence="3">The sequence shown here is derived from an EMBL/GenBank/DDBJ whole genome shotgun (WGS) entry which is preliminary data.</text>
</comment>
<dbReference type="Gene3D" id="3.40.1620.10">
    <property type="entry name" value="YefM-like domain"/>
    <property type="match status" value="1"/>
</dbReference>
<proteinExistence type="inferred from homology"/>
<dbReference type="InterPro" id="IPR036165">
    <property type="entry name" value="YefM-like_sf"/>
</dbReference>
<dbReference type="SUPFAM" id="SSF143120">
    <property type="entry name" value="YefM-like"/>
    <property type="match status" value="1"/>
</dbReference>
<evidence type="ECO:0000256" key="1">
    <source>
        <dbReference type="ARBA" id="ARBA00009981"/>
    </source>
</evidence>
<reference evidence="3" key="2">
    <citation type="submission" date="2015-04" db="EMBL/GenBank/DDBJ databases">
        <title>Genome sequence of Mycobacterium arupense strain GUC1.</title>
        <authorList>
            <person name="Greninger A.L."/>
            <person name="Cunningham G."/>
            <person name="Chiu C.Y."/>
            <person name="Miller S."/>
        </authorList>
    </citation>
    <scope>NUCLEOTIDE SEQUENCE</scope>
    <source>
        <strain evidence="3">GUC1</strain>
    </source>
</reference>
<evidence type="ECO:0000256" key="2">
    <source>
        <dbReference type="RuleBase" id="RU362080"/>
    </source>
</evidence>
<evidence type="ECO:0000313" key="4">
    <source>
        <dbReference type="EMBL" id="OQZ97474.1"/>
    </source>
</evidence>
<dbReference type="Proteomes" id="UP000034416">
    <property type="component" value="Unassembled WGS sequence"/>
</dbReference>
<dbReference type="RefSeq" id="WP_024443058.1">
    <property type="nucleotide sequence ID" value="NZ_JACKUJ010000018.1"/>
</dbReference>
<dbReference type="PATRIC" id="fig|342002.3.peg.2513"/>
<dbReference type="InterPro" id="IPR006442">
    <property type="entry name" value="Antitoxin_Phd/YefM"/>
</dbReference>
<evidence type="ECO:0000313" key="6">
    <source>
        <dbReference type="Proteomes" id="UP000192327"/>
    </source>
</evidence>
<organism evidence="3 5">
    <name type="scientific">Mycolicibacter arupensis</name>
    <dbReference type="NCBI Taxonomy" id="342002"/>
    <lineage>
        <taxon>Bacteria</taxon>
        <taxon>Bacillati</taxon>
        <taxon>Actinomycetota</taxon>
        <taxon>Actinomycetes</taxon>
        <taxon>Mycobacteriales</taxon>
        <taxon>Mycobacteriaceae</taxon>
        <taxon>Mycolicibacter</taxon>
    </lineage>
</organism>
<reference evidence="4 6" key="3">
    <citation type="submission" date="2016-12" db="EMBL/GenBank/DDBJ databases">
        <title>The new phylogeny of genus Mycobacterium.</title>
        <authorList>
            <person name="Tortoli E."/>
            <person name="Trovato A."/>
            <person name="Cirillo D.M."/>
        </authorList>
    </citation>
    <scope>NUCLEOTIDE SEQUENCE [LARGE SCALE GENOMIC DNA]</scope>
    <source>
        <strain evidence="4 6">DSM 44942</strain>
    </source>
</reference>
<protein>
    <recommendedName>
        <fullName evidence="2">Antitoxin</fullName>
    </recommendedName>
</protein>
<dbReference type="EMBL" id="LASW01000024">
    <property type="protein sequence ID" value="KKB99814.1"/>
    <property type="molecule type" value="Genomic_DNA"/>
</dbReference>
<evidence type="ECO:0000313" key="5">
    <source>
        <dbReference type="Proteomes" id="UP000034416"/>
    </source>
</evidence>
<keyword evidence="6" id="KW-1185">Reference proteome</keyword>
<dbReference type="STRING" id="342002.BST15_10080"/>
<dbReference type="Proteomes" id="UP000192327">
    <property type="component" value="Unassembled WGS sequence"/>
</dbReference>
<sequence>MEAISSTDAKNQLNRLLNDVKAGASFTITSHGQPVARLVPISAVPRRFGQLPSLVVSSDFDDALPEAELAAWEDAEA</sequence>
<name>A0A0F5MYZ3_9MYCO</name>
<dbReference type="NCBIfam" id="TIGR01552">
    <property type="entry name" value="phd_fam"/>
    <property type="match status" value="1"/>
</dbReference>
<dbReference type="OrthoDB" id="557859at2"/>
<dbReference type="Pfam" id="PF02604">
    <property type="entry name" value="PhdYeFM_antitox"/>
    <property type="match status" value="1"/>
</dbReference>
<dbReference type="EMBL" id="MVHH01000016">
    <property type="protein sequence ID" value="OQZ97474.1"/>
    <property type="molecule type" value="Genomic_DNA"/>
</dbReference>
<evidence type="ECO:0000313" key="3">
    <source>
        <dbReference type="EMBL" id="KKB99814.1"/>
    </source>
</evidence>
<accession>A0A0F5MYZ3</accession>
<dbReference type="AlphaFoldDB" id="A0A0F5MYZ3"/>
<gene>
    <name evidence="4" type="ORF">BST15_10080</name>
    <name evidence="3" type="ORF">WR43_07910</name>
</gene>
<comment type="function">
    <text evidence="2">Antitoxin component of a type II toxin-antitoxin (TA) system.</text>
</comment>